<feature type="compositionally biased region" description="Basic and acidic residues" evidence="11">
    <location>
        <begin position="435"/>
        <end position="449"/>
    </location>
</feature>
<evidence type="ECO:0000256" key="12">
    <source>
        <dbReference type="SAM" id="Phobius"/>
    </source>
</evidence>
<evidence type="ECO:0000256" key="11">
    <source>
        <dbReference type="SAM" id="MobiDB-lite"/>
    </source>
</evidence>
<dbReference type="RefSeq" id="WP_162393232.1">
    <property type="nucleotide sequence ID" value="NZ_JAABOZ010000006.1"/>
</dbReference>
<dbReference type="InterPro" id="IPR051676">
    <property type="entry name" value="UPF0053_domain"/>
</dbReference>
<dbReference type="FunFam" id="3.10.580.10:FF:000002">
    <property type="entry name" value="Magnesium/cobalt efflux protein CorC"/>
    <property type="match status" value="1"/>
</dbReference>
<keyword evidence="3" id="KW-1003">Cell membrane</keyword>
<evidence type="ECO:0000259" key="13">
    <source>
        <dbReference type="PROSITE" id="PS51371"/>
    </source>
</evidence>
<evidence type="ECO:0000256" key="4">
    <source>
        <dbReference type="ARBA" id="ARBA00022692"/>
    </source>
</evidence>
<feature type="domain" description="CBS" evidence="13">
    <location>
        <begin position="282"/>
        <end position="339"/>
    </location>
</feature>
<feature type="domain" description="CBS" evidence="13">
    <location>
        <begin position="217"/>
        <end position="278"/>
    </location>
</feature>
<dbReference type="InterPro" id="IPR000644">
    <property type="entry name" value="CBS_dom"/>
</dbReference>
<dbReference type="SUPFAM" id="SSF54631">
    <property type="entry name" value="CBS-domain pair"/>
    <property type="match status" value="1"/>
</dbReference>
<dbReference type="EMBL" id="JAAGWK010000005">
    <property type="protein sequence ID" value="NEL52684.1"/>
    <property type="molecule type" value="Genomic_DNA"/>
</dbReference>
<feature type="transmembrane region" description="Helical" evidence="12">
    <location>
        <begin position="102"/>
        <end position="123"/>
    </location>
</feature>
<name>A0A7K3W8L0_9ACTN</name>
<keyword evidence="8 10" id="KW-0472">Membrane</keyword>
<dbReference type="CDD" id="cd04590">
    <property type="entry name" value="CBS_pair_CorC_HlyC_assoc"/>
    <property type="match status" value="1"/>
</dbReference>
<dbReference type="InterPro" id="IPR002550">
    <property type="entry name" value="CNNM"/>
</dbReference>
<comment type="similarity">
    <text evidence="2">Belongs to the UPF0053 family.</text>
</comment>
<keyword evidence="4 10" id="KW-0812">Transmembrane</keyword>
<dbReference type="SMART" id="SM01091">
    <property type="entry name" value="CorC_HlyC"/>
    <property type="match status" value="1"/>
</dbReference>
<dbReference type="PROSITE" id="PS51846">
    <property type="entry name" value="CNNM"/>
    <property type="match status" value="1"/>
</dbReference>
<evidence type="ECO:0000256" key="2">
    <source>
        <dbReference type="ARBA" id="ARBA00006337"/>
    </source>
</evidence>
<dbReference type="InterPro" id="IPR005170">
    <property type="entry name" value="Transptr-assoc_dom"/>
</dbReference>
<dbReference type="Gene3D" id="3.10.580.10">
    <property type="entry name" value="CBS-domain"/>
    <property type="match status" value="1"/>
</dbReference>
<dbReference type="AlphaFoldDB" id="A0A7K3W8L0"/>
<evidence type="ECO:0000313" key="15">
    <source>
        <dbReference type="EMBL" id="NEL52684.1"/>
    </source>
</evidence>
<dbReference type="SMART" id="SM00116">
    <property type="entry name" value="CBS"/>
    <property type="match status" value="2"/>
</dbReference>
<dbReference type="Pfam" id="PF01595">
    <property type="entry name" value="CNNM"/>
    <property type="match status" value="1"/>
</dbReference>
<evidence type="ECO:0000256" key="8">
    <source>
        <dbReference type="ARBA" id="ARBA00023136"/>
    </source>
</evidence>
<dbReference type="GO" id="GO:0050660">
    <property type="term" value="F:flavin adenine dinucleotide binding"/>
    <property type="evidence" value="ECO:0007669"/>
    <property type="project" value="InterPro"/>
</dbReference>
<evidence type="ECO:0000256" key="3">
    <source>
        <dbReference type="ARBA" id="ARBA00022475"/>
    </source>
</evidence>
<dbReference type="Gene3D" id="3.30.465.10">
    <property type="match status" value="1"/>
</dbReference>
<gene>
    <name evidence="15" type="ORF">G1H19_01465</name>
</gene>
<dbReference type="Pfam" id="PF03471">
    <property type="entry name" value="CorC_HlyC"/>
    <property type="match status" value="1"/>
</dbReference>
<evidence type="ECO:0000256" key="6">
    <source>
        <dbReference type="ARBA" id="ARBA00022989"/>
    </source>
</evidence>
<sequence>MSEIWLNVVLVVVFVLIGGFFSGAEIALVSLRESQVRALEGTGRRGRALGKLLSDPNRFLAAVQVGVTLAGFFSAAFGASTLSTPLADWFTGMGMGPGLADPLAFVLVTIAISYLSLVVGELTPKRLALQRAEGFSLLVAGPLNRIAVLSRPIIWVLSRSTDLLVRLLGGDPTQSGESISQEELRDLVAAHESLSSDERRLIDEVFRAGDREVREVMTPRTEVQFLDASMTASRAGKQIADSPHSRYPVVGRSQDDVVGFVHVRDLVLPRHPAGRAATVGDLAREVKQLPGTAGVLTALSEMRRESHHLAIVVDEYGGTDGIVTLEDLIEEVIGEIYDEYDEDVAEDDEPAGGPHEVDGLLNLDDFAETTGLQLPEGPYETVAGYVLAELGRLPVVGDTVVASGRELTVAELDGRRIARITVAPDPGADDEEPGEEGRDGDERGRRADPTGDLEPLSARGTAASRTGSTAV</sequence>
<comment type="subcellular location">
    <subcellularLocation>
        <location evidence="1">Cell membrane</location>
        <topology evidence="1">Multi-pass membrane protein</topology>
    </subcellularLocation>
</comment>
<keyword evidence="7 9" id="KW-0129">CBS domain</keyword>
<proteinExistence type="inferred from homology"/>
<feature type="region of interest" description="Disordered" evidence="11">
    <location>
        <begin position="420"/>
        <end position="471"/>
    </location>
</feature>
<dbReference type="InterPro" id="IPR044751">
    <property type="entry name" value="Ion_transp-like_CBS"/>
</dbReference>
<feature type="transmembrane region" description="Helical" evidence="12">
    <location>
        <begin position="6"/>
        <end position="29"/>
    </location>
</feature>
<dbReference type="Pfam" id="PF00571">
    <property type="entry name" value="CBS"/>
    <property type="match status" value="2"/>
</dbReference>
<keyword evidence="5" id="KW-0677">Repeat</keyword>
<evidence type="ECO:0000256" key="10">
    <source>
        <dbReference type="PROSITE-ProRule" id="PRU01193"/>
    </source>
</evidence>
<feature type="domain" description="CNNM transmembrane" evidence="14">
    <location>
        <begin position="1"/>
        <end position="204"/>
    </location>
</feature>
<evidence type="ECO:0000256" key="1">
    <source>
        <dbReference type="ARBA" id="ARBA00004651"/>
    </source>
</evidence>
<dbReference type="InterPro" id="IPR046342">
    <property type="entry name" value="CBS_dom_sf"/>
</dbReference>
<organism evidence="15 16">
    <name type="scientific">Goekera deserti</name>
    <dbReference type="NCBI Taxonomy" id="2497753"/>
    <lineage>
        <taxon>Bacteria</taxon>
        <taxon>Bacillati</taxon>
        <taxon>Actinomycetota</taxon>
        <taxon>Actinomycetes</taxon>
        <taxon>Geodermatophilales</taxon>
        <taxon>Geodermatophilaceae</taxon>
        <taxon>Goekera</taxon>
    </lineage>
</organism>
<evidence type="ECO:0000256" key="7">
    <source>
        <dbReference type="ARBA" id="ARBA00023122"/>
    </source>
</evidence>
<dbReference type="PROSITE" id="PS51371">
    <property type="entry name" value="CBS"/>
    <property type="match status" value="2"/>
</dbReference>
<keyword evidence="16" id="KW-1185">Reference proteome</keyword>
<comment type="caution">
    <text evidence="15">The sequence shown here is derived from an EMBL/GenBank/DDBJ whole genome shotgun (WGS) entry which is preliminary data.</text>
</comment>
<feature type="transmembrane region" description="Helical" evidence="12">
    <location>
        <begin position="59"/>
        <end position="82"/>
    </location>
</feature>
<dbReference type="InterPro" id="IPR036318">
    <property type="entry name" value="FAD-bd_PCMH-like_sf"/>
</dbReference>
<dbReference type="GO" id="GO:0005886">
    <property type="term" value="C:plasma membrane"/>
    <property type="evidence" value="ECO:0007669"/>
    <property type="project" value="UniProtKB-SubCell"/>
</dbReference>
<evidence type="ECO:0000256" key="9">
    <source>
        <dbReference type="PROSITE-ProRule" id="PRU00703"/>
    </source>
</evidence>
<dbReference type="PANTHER" id="PTHR43099">
    <property type="entry name" value="UPF0053 PROTEIN YRKA"/>
    <property type="match status" value="1"/>
</dbReference>
<evidence type="ECO:0000259" key="14">
    <source>
        <dbReference type="PROSITE" id="PS51846"/>
    </source>
</evidence>
<evidence type="ECO:0000256" key="5">
    <source>
        <dbReference type="ARBA" id="ARBA00022737"/>
    </source>
</evidence>
<protein>
    <submittedName>
        <fullName evidence="15">HlyC/CorC family transporter</fullName>
    </submittedName>
</protein>
<evidence type="ECO:0000313" key="16">
    <source>
        <dbReference type="Proteomes" id="UP000470470"/>
    </source>
</evidence>
<keyword evidence="6 10" id="KW-1133">Transmembrane helix</keyword>
<dbReference type="PANTHER" id="PTHR43099:SF5">
    <property type="entry name" value="HLYC_CORC FAMILY TRANSPORTER"/>
    <property type="match status" value="1"/>
</dbReference>
<accession>A0A7K3W8L0</accession>
<reference evidence="15 16" key="1">
    <citation type="submission" date="2020-02" db="EMBL/GenBank/DDBJ databases">
        <title>The whole genome sequence of CPCC 205119.</title>
        <authorList>
            <person name="Jiang Z."/>
        </authorList>
    </citation>
    <scope>NUCLEOTIDE SEQUENCE [LARGE SCALE GENOMIC DNA]</scope>
    <source>
        <strain evidence="15 16">CPCC 205119</strain>
    </source>
</reference>
<dbReference type="Proteomes" id="UP000470470">
    <property type="component" value="Unassembled WGS sequence"/>
</dbReference>
<dbReference type="InterPro" id="IPR016169">
    <property type="entry name" value="FAD-bd_PCMH_sub2"/>
</dbReference>
<dbReference type="SUPFAM" id="SSF56176">
    <property type="entry name" value="FAD-binding/transporter-associated domain-like"/>
    <property type="match status" value="1"/>
</dbReference>